<sequence length="245" mass="25781">MGAAFTPALRRAVHSPLVWAAMPASVLVTLLAGMNSVRVSNPFAPGRHLVGDWALLVNTLVPAVAALVLADRLAHLRESGDTRGVPRPGRLLAGTLAGSLLPALVPPWALLLIVGLLTNGLEWALLACVAVVLPSTLVMTLLANVLALPFGIAGARYATVVCWSWLIAWNPHPHPGPSITGTLLAPSGDYVVGGWFGTRAHWAGQNHDLLSPLPSPQWAAVNLAAVLLFTTALFLLARRSLTKSR</sequence>
<keyword evidence="3" id="KW-1185">Reference proteome</keyword>
<organism evidence="2 3">
    <name type="scientific">Crossiella equi</name>
    <dbReference type="NCBI Taxonomy" id="130796"/>
    <lineage>
        <taxon>Bacteria</taxon>
        <taxon>Bacillati</taxon>
        <taxon>Actinomycetota</taxon>
        <taxon>Actinomycetes</taxon>
        <taxon>Pseudonocardiales</taxon>
        <taxon>Pseudonocardiaceae</taxon>
        <taxon>Crossiella</taxon>
    </lineage>
</organism>
<proteinExistence type="predicted"/>
<evidence type="ECO:0000256" key="1">
    <source>
        <dbReference type="SAM" id="Phobius"/>
    </source>
</evidence>
<feature type="transmembrane region" description="Helical" evidence="1">
    <location>
        <begin position="123"/>
        <end position="143"/>
    </location>
</feature>
<feature type="transmembrane region" description="Helical" evidence="1">
    <location>
        <begin position="53"/>
        <end position="70"/>
    </location>
</feature>
<gene>
    <name evidence="2" type="ORF">JOF53_005555</name>
</gene>
<protein>
    <submittedName>
        <fullName evidence="2">ABC-2 type transport system permease protein</fullName>
    </submittedName>
</protein>
<reference evidence="2 3" key="1">
    <citation type="submission" date="2021-03" db="EMBL/GenBank/DDBJ databases">
        <title>Sequencing the genomes of 1000 actinobacteria strains.</title>
        <authorList>
            <person name="Klenk H.-P."/>
        </authorList>
    </citation>
    <scope>NUCLEOTIDE SEQUENCE [LARGE SCALE GENOMIC DNA]</scope>
    <source>
        <strain evidence="2 3">DSM 44580</strain>
    </source>
</reference>
<keyword evidence="1" id="KW-0472">Membrane</keyword>
<feature type="transmembrane region" description="Helical" evidence="1">
    <location>
        <begin position="150"/>
        <end position="168"/>
    </location>
</feature>
<keyword evidence="1" id="KW-0812">Transmembrane</keyword>
<name>A0ABS5AJD5_9PSEU</name>
<feature type="transmembrane region" description="Helical" evidence="1">
    <location>
        <begin position="91"/>
        <end position="117"/>
    </location>
</feature>
<feature type="transmembrane region" description="Helical" evidence="1">
    <location>
        <begin position="218"/>
        <end position="237"/>
    </location>
</feature>
<evidence type="ECO:0000313" key="2">
    <source>
        <dbReference type="EMBL" id="MBP2476683.1"/>
    </source>
</evidence>
<dbReference type="Proteomes" id="UP001519363">
    <property type="component" value="Unassembled WGS sequence"/>
</dbReference>
<evidence type="ECO:0000313" key="3">
    <source>
        <dbReference type="Proteomes" id="UP001519363"/>
    </source>
</evidence>
<keyword evidence="1" id="KW-1133">Transmembrane helix</keyword>
<accession>A0ABS5AJD5</accession>
<dbReference type="EMBL" id="JAGIOO010000001">
    <property type="protein sequence ID" value="MBP2476683.1"/>
    <property type="molecule type" value="Genomic_DNA"/>
</dbReference>
<comment type="caution">
    <text evidence="2">The sequence shown here is derived from an EMBL/GenBank/DDBJ whole genome shotgun (WGS) entry which is preliminary data.</text>
</comment>
<feature type="transmembrane region" description="Helical" evidence="1">
    <location>
        <begin position="12"/>
        <end position="33"/>
    </location>
</feature>
<dbReference type="RefSeq" id="WP_086787788.1">
    <property type="nucleotide sequence ID" value="NZ_JAGIOO010000001.1"/>
</dbReference>